<evidence type="ECO:0000313" key="4">
    <source>
        <dbReference type="Proteomes" id="UP000002217"/>
    </source>
</evidence>
<dbReference type="Pfam" id="PF12706">
    <property type="entry name" value="Lactamase_B_2"/>
    <property type="match status" value="1"/>
</dbReference>
<evidence type="ECO:0000256" key="1">
    <source>
        <dbReference type="ARBA" id="ARBA00022759"/>
    </source>
</evidence>
<dbReference type="InterPro" id="IPR001279">
    <property type="entry name" value="Metallo-B-lactamas"/>
</dbReference>
<sequence length="253" mass="27650">MQLTVLGCWAPYPRAGGACSGYLLQDGDINIMLDIGHGSLSRLMQVLDFRSLTALVITHFHPDHYSDVYALRHAVAGAIRDKSRQGPLTLLMPSEPAANFTEISGYGDAFAVKAIDSLSPDSYSGTGNWQLGGLKLRFMPTVHKKPCYAVRIEGLTQFVYTGDTAYSSELVDFFRGADLLLSEASGFDSDTSILSGSHMTARQAGELGRLAGAKKLMITHFWPEYEQADLLTQAQESFGSKVELAREGRTYKI</sequence>
<name>C8VW48_DESAS</name>
<keyword evidence="1" id="KW-0255">Endonuclease</keyword>
<dbReference type="STRING" id="485916.Dtox_3623"/>
<keyword evidence="1" id="KW-0378">Hydrolase</keyword>
<accession>C8VW48</accession>
<protein>
    <submittedName>
        <fullName evidence="3">Beta-lactamase domain protein</fullName>
    </submittedName>
</protein>
<evidence type="ECO:0000259" key="2">
    <source>
        <dbReference type="SMART" id="SM00849"/>
    </source>
</evidence>
<dbReference type="EMBL" id="CP001720">
    <property type="protein sequence ID" value="ACV64335.1"/>
    <property type="molecule type" value="Genomic_DNA"/>
</dbReference>
<dbReference type="PANTHER" id="PTHR46018">
    <property type="entry name" value="ZINC PHOSPHODIESTERASE ELAC PROTEIN 1"/>
    <property type="match status" value="1"/>
</dbReference>
<dbReference type="HOGENOM" id="CLU_031317_3_1_9"/>
<evidence type="ECO:0000313" key="3">
    <source>
        <dbReference type="EMBL" id="ACV64335.1"/>
    </source>
</evidence>
<dbReference type="SMART" id="SM00849">
    <property type="entry name" value="Lactamase_B"/>
    <property type="match status" value="1"/>
</dbReference>
<proteinExistence type="predicted"/>
<dbReference type="OrthoDB" id="9800940at2"/>
<dbReference type="KEGG" id="dae:Dtox_3623"/>
<feature type="domain" description="Metallo-beta-lactamase" evidence="2">
    <location>
        <begin position="18"/>
        <end position="198"/>
    </location>
</feature>
<reference evidence="3 4" key="1">
    <citation type="journal article" date="2009" name="Stand. Genomic Sci.">
        <title>Complete genome sequence of Desulfotomaculum acetoxidans type strain (5575).</title>
        <authorList>
            <person name="Spring S."/>
            <person name="Lapidus A."/>
            <person name="Schroder M."/>
            <person name="Gleim D."/>
            <person name="Sims D."/>
            <person name="Meincke L."/>
            <person name="Glavina Del Rio T."/>
            <person name="Tice H."/>
            <person name="Copeland A."/>
            <person name="Cheng J.F."/>
            <person name="Lucas S."/>
            <person name="Chen F."/>
            <person name="Nolan M."/>
            <person name="Bruce D."/>
            <person name="Goodwin L."/>
            <person name="Pitluck S."/>
            <person name="Ivanova N."/>
            <person name="Mavromatis K."/>
            <person name="Mikhailova N."/>
            <person name="Pati A."/>
            <person name="Chen A."/>
            <person name="Palaniappan K."/>
            <person name="Land M."/>
            <person name="Hauser L."/>
            <person name="Chang Y.J."/>
            <person name="Jeffries C.D."/>
            <person name="Chain P."/>
            <person name="Saunders E."/>
            <person name="Brettin T."/>
            <person name="Detter J.C."/>
            <person name="Goker M."/>
            <person name="Bristow J."/>
            <person name="Eisen J.A."/>
            <person name="Markowitz V."/>
            <person name="Hugenholtz P."/>
            <person name="Kyrpides N.C."/>
            <person name="Klenk H.P."/>
            <person name="Han C."/>
        </authorList>
    </citation>
    <scope>NUCLEOTIDE SEQUENCE [LARGE SCALE GENOMIC DNA]</scope>
    <source>
        <strain evidence="4">ATCC 49208 / DSM 771 / VKM B-1644</strain>
    </source>
</reference>
<dbReference type="SUPFAM" id="SSF56281">
    <property type="entry name" value="Metallo-hydrolase/oxidoreductase"/>
    <property type="match status" value="1"/>
</dbReference>
<dbReference type="Proteomes" id="UP000002217">
    <property type="component" value="Chromosome"/>
</dbReference>
<keyword evidence="4" id="KW-1185">Reference proteome</keyword>
<dbReference type="PANTHER" id="PTHR46018:SF2">
    <property type="entry name" value="ZINC PHOSPHODIESTERASE ELAC PROTEIN 1"/>
    <property type="match status" value="1"/>
</dbReference>
<dbReference type="GO" id="GO:0042781">
    <property type="term" value="F:3'-tRNA processing endoribonuclease activity"/>
    <property type="evidence" value="ECO:0007669"/>
    <property type="project" value="TreeGrafter"/>
</dbReference>
<keyword evidence="1" id="KW-0540">Nuclease</keyword>
<organism evidence="3 4">
    <name type="scientific">Desulfofarcimen acetoxidans (strain ATCC 49208 / DSM 771 / KCTC 5769 / VKM B-1644 / 5575)</name>
    <name type="common">Desulfotomaculum acetoxidans</name>
    <dbReference type="NCBI Taxonomy" id="485916"/>
    <lineage>
        <taxon>Bacteria</taxon>
        <taxon>Bacillati</taxon>
        <taxon>Bacillota</taxon>
        <taxon>Clostridia</taxon>
        <taxon>Eubacteriales</taxon>
        <taxon>Peptococcaceae</taxon>
        <taxon>Desulfofarcimen</taxon>
    </lineage>
</organism>
<dbReference type="RefSeq" id="WP_015759022.1">
    <property type="nucleotide sequence ID" value="NC_013216.1"/>
</dbReference>
<gene>
    <name evidence="3" type="ordered locus">Dtox_3623</name>
</gene>
<dbReference type="AlphaFoldDB" id="C8VW48"/>
<dbReference type="InterPro" id="IPR036866">
    <property type="entry name" value="RibonucZ/Hydroxyglut_hydro"/>
</dbReference>
<dbReference type="CDD" id="cd07716">
    <property type="entry name" value="RNaseZ_short-form-like_MBL-fold"/>
    <property type="match status" value="1"/>
</dbReference>
<dbReference type="eggNOG" id="COG1234">
    <property type="taxonomic scope" value="Bacteria"/>
</dbReference>
<dbReference type="Gene3D" id="3.60.15.10">
    <property type="entry name" value="Ribonuclease Z/Hydroxyacylglutathione hydrolase-like"/>
    <property type="match status" value="1"/>
</dbReference>